<accession>A0A2J0SMX4</accession>
<name>A0A2J0SMX4_STEMA</name>
<dbReference type="RefSeq" id="WP_080355029.1">
    <property type="nucleotide sequence ID" value="NZ_CP154630.1"/>
</dbReference>
<gene>
    <name evidence="3" type="ORF">D7Y33_05485</name>
</gene>
<protein>
    <submittedName>
        <fullName evidence="3">DUF4189 domain-containing protein</fullName>
    </submittedName>
</protein>
<evidence type="ECO:0000313" key="4">
    <source>
        <dbReference type="Proteomes" id="UP000822271"/>
    </source>
</evidence>
<proteinExistence type="predicted"/>
<dbReference type="Pfam" id="PF13827">
    <property type="entry name" value="DUF4189"/>
    <property type="match status" value="1"/>
</dbReference>
<dbReference type="InterPro" id="IPR025240">
    <property type="entry name" value="DUF4189"/>
</dbReference>
<feature type="transmembrane region" description="Helical" evidence="1">
    <location>
        <begin position="12"/>
        <end position="31"/>
    </location>
</feature>
<reference evidence="3" key="1">
    <citation type="submission" date="2018-09" db="EMBL/GenBank/DDBJ databases">
        <authorList>
            <person name="Groschel M."/>
            <person name="Kohl T."/>
            <person name="Conchillo-Sole O."/>
            <person name="Mamat U."/>
            <person name="Yero D."/>
            <person name="Niemann S."/>
            <person name="Daura X."/>
            <person name="Gibert I."/>
        </authorList>
    </citation>
    <scope>NUCLEOTIDE SEQUENCE</scope>
    <source>
        <strain evidence="3">OG156</strain>
    </source>
</reference>
<dbReference type="AlphaFoldDB" id="A0A2J0SMX4"/>
<dbReference type="OrthoDB" id="5998174at2"/>
<dbReference type="EMBL" id="RAUE01000010">
    <property type="protein sequence ID" value="MBA0310472.1"/>
    <property type="molecule type" value="Genomic_DNA"/>
</dbReference>
<evidence type="ECO:0000259" key="2">
    <source>
        <dbReference type="Pfam" id="PF13827"/>
    </source>
</evidence>
<keyword evidence="1" id="KW-0472">Membrane</keyword>
<evidence type="ECO:0000256" key="1">
    <source>
        <dbReference type="SAM" id="Phobius"/>
    </source>
</evidence>
<evidence type="ECO:0000313" key="3">
    <source>
        <dbReference type="EMBL" id="MBA0310472.1"/>
    </source>
</evidence>
<sequence>MSKKSWQWPDSSIWVTFLGFLTLAFAVLVVTENANAEGRCPGGQYPIGGQGVGGCAPIPGAAQSAPQENPGYWVKTWGAVASSPGGDAGSATGHQAKASAERQAVERCRQGGATDCTVVFTYYNQCYAVVRAARPDNGMRFNTGATKEQAQERATKDCKDLGSQACSVFHSDCTKPFFQQD</sequence>
<reference evidence="3" key="2">
    <citation type="journal article" date="2020" name="Front. Microbiol.">
        <title>Genetic Variants of the DSF Quorum Sensing System in Stenotrophomonas maltophilia Influence Virulence and Resistance Phenotypes Among Genotypically Diverse Clinical Isolates.</title>
        <authorList>
            <person name="Yero D."/>
            <person name="Huedo P."/>
            <person name="Conchillo-Sole O."/>
            <person name="Martinez-Servat S."/>
            <person name="Mamat U."/>
            <person name="Coves X."/>
            <person name="Llanas F."/>
            <person name="Roca I."/>
            <person name="Vila J."/>
            <person name="Schaible U.E."/>
            <person name="Daura X."/>
            <person name="Gibert I."/>
        </authorList>
    </citation>
    <scope>NUCLEOTIDE SEQUENCE</scope>
    <source>
        <strain evidence="3">OG156</strain>
    </source>
</reference>
<keyword evidence="1" id="KW-0812">Transmembrane</keyword>
<comment type="caution">
    <text evidence="3">The sequence shown here is derived from an EMBL/GenBank/DDBJ whole genome shotgun (WGS) entry which is preliminary data.</text>
</comment>
<organism evidence="3 4">
    <name type="scientific">Stenotrophomonas maltophilia</name>
    <name type="common">Pseudomonas maltophilia</name>
    <name type="synonym">Xanthomonas maltophilia</name>
    <dbReference type="NCBI Taxonomy" id="40324"/>
    <lineage>
        <taxon>Bacteria</taxon>
        <taxon>Pseudomonadati</taxon>
        <taxon>Pseudomonadota</taxon>
        <taxon>Gammaproteobacteria</taxon>
        <taxon>Lysobacterales</taxon>
        <taxon>Lysobacteraceae</taxon>
        <taxon>Stenotrophomonas</taxon>
        <taxon>Stenotrophomonas maltophilia group</taxon>
    </lineage>
</organism>
<dbReference type="Proteomes" id="UP000822271">
    <property type="component" value="Unassembled WGS sequence"/>
</dbReference>
<keyword evidence="1" id="KW-1133">Transmembrane helix</keyword>
<feature type="domain" description="DUF4189" evidence="2">
    <location>
        <begin position="77"/>
        <end position="173"/>
    </location>
</feature>